<dbReference type="Proteomes" id="UP001233999">
    <property type="component" value="Unassembled WGS sequence"/>
</dbReference>
<proteinExistence type="predicted"/>
<protein>
    <submittedName>
        <fullName evidence="1">Uncharacterized protein</fullName>
    </submittedName>
</protein>
<reference evidence="1" key="1">
    <citation type="journal article" date="2023" name="IScience">
        <title>Live-bearing cockroach genome reveals convergent evolutionary mechanisms linked to viviparity in insects and beyond.</title>
        <authorList>
            <person name="Fouks B."/>
            <person name="Harrison M.C."/>
            <person name="Mikhailova A.A."/>
            <person name="Marchal E."/>
            <person name="English S."/>
            <person name="Carruthers M."/>
            <person name="Jennings E.C."/>
            <person name="Chiamaka E.L."/>
            <person name="Frigard R.A."/>
            <person name="Pippel M."/>
            <person name="Attardo G.M."/>
            <person name="Benoit J.B."/>
            <person name="Bornberg-Bauer E."/>
            <person name="Tobe S.S."/>
        </authorList>
    </citation>
    <scope>NUCLEOTIDE SEQUENCE</scope>
    <source>
        <strain evidence="1">Stay&amp;Tobe</strain>
    </source>
</reference>
<gene>
    <name evidence="1" type="ORF">L9F63_017605</name>
</gene>
<sequence length="99" mass="11899">ERGLIWNCERVMKYERLMQCIVFARGNDHIKLYPRHFTPNYRKFLNTCKIHNLMEIFENLCFLIIPVSKPRWFHRHNKCCGPSDMAILLNISSQNQSET</sequence>
<dbReference type="EMBL" id="JASPKZ010005279">
    <property type="protein sequence ID" value="KAJ9589101.1"/>
    <property type="molecule type" value="Genomic_DNA"/>
</dbReference>
<keyword evidence="2" id="KW-1185">Reference proteome</keyword>
<organism evidence="1 2">
    <name type="scientific">Diploptera punctata</name>
    <name type="common">Pacific beetle cockroach</name>
    <dbReference type="NCBI Taxonomy" id="6984"/>
    <lineage>
        <taxon>Eukaryota</taxon>
        <taxon>Metazoa</taxon>
        <taxon>Ecdysozoa</taxon>
        <taxon>Arthropoda</taxon>
        <taxon>Hexapoda</taxon>
        <taxon>Insecta</taxon>
        <taxon>Pterygota</taxon>
        <taxon>Neoptera</taxon>
        <taxon>Polyneoptera</taxon>
        <taxon>Dictyoptera</taxon>
        <taxon>Blattodea</taxon>
        <taxon>Blaberoidea</taxon>
        <taxon>Blaberidae</taxon>
        <taxon>Diplopterinae</taxon>
        <taxon>Diploptera</taxon>
    </lineage>
</organism>
<accession>A0AAD7ZYP3</accession>
<comment type="caution">
    <text evidence="1">The sequence shown here is derived from an EMBL/GenBank/DDBJ whole genome shotgun (WGS) entry which is preliminary data.</text>
</comment>
<feature type="non-terminal residue" evidence="1">
    <location>
        <position position="99"/>
    </location>
</feature>
<reference evidence="1" key="2">
    <citation type="submission" date="2023-05" db="EMBL/GenBank/DDBJ databases">
        <authorList>
            <person name="Fouks B."/>
        </authorList>
    </citation>
    <scope>NUCLEOTIDE SEQUENCE</scope>
    <source>
        <strain evidence="1">Stay&amp;Tobe</strain>
        <tissue evidence="1">Testes</tissue>
    </source>
</reference>
<feature type="non-terminal residue" evidence="1">
    <location>
        <position position="1"/>
    </location>
</feature>
<name>A0AAD7ZYP3_DIPPU</name>
<evidence type="ECO:0000313" key="1">
    <source>
        <dbReference type="EMBL" id="KAJ9589101.1"/>
    </source>
</evidence>
<dbReference type="AlphaFoldDB" id="A0AAD7ZYP3"/>
<evidence type="ECO:0000313" key="2">
    <source>
        <dbReference type="Proteomes" id="UP001233999"/>
    </source>
</evidence>